<name>A0ABS5PI36_9FLAO</name>
<gene>
    <name evidence="1" type="ORF">KHA90_21685</name>
</gene>
<proteinExistence type="predicted"/>
<keyword evidence="2" id="KW-1185">Reference proteome</keyword>
<dbReference type="RefSeq" id="WP_213306505.1">
    <property type="nucleotide sequence ID" value="NZ_JAGYVZ010000029.1"/>
</dbReference>
<reference evidence="1 2" key="1">
    <citation type="journal article" date="2018" name="Int. J. Syst. Evol. Microbiol.">
        <title>Flavobacterium chryseum sp. nov. and Flavobacterium psychroterrae sp. nov., novel environmental bacteria isolated from Antarctica.</title>
        <authorList>
            <person name="Kralova S."/>
            <person name="Svec P."/>
            <person name="Busse H.J."/>
            <person name="Stankova E."/>
            <person name="Vaczi P."/>
            <person name="Sedlacek I."/>
        </authorList>
    </citation>
    <scope>NUCLEOTIDE SEQUENCE [LARGE SCALE GENOMIC DNA]</scope>
    <source>
        <strain evidence="1 2">CCM 8827</strain>
    </source>
</reference>
<evidence type="ECO:0000313" key="1">
    <source>
        <dbReference type="EMBL" id="MBS7233630.1"/>
    </source>
</evidence>
<evidence type="ECO:0000313" key="2">
    <source>
        <dbReference type="Proteomes" id="UP000722625"/>
    </source>
</evidence>
<dbReference type="Proteomes" id="UP000722625">
    <property type="component" value="Unassembled WGS sequence"/>
</dbReference>
<accession>A0ABS5PI36</accession>
<comment type="caution">
    <text evidence="1">The sequence shown here is derived from an EMBL/GenBank/DDBJ whole genome shotgun (WGS) entry which is preliminary data.</text>
</comment>
<sequence length="103" mass="12208">MNTKEQIIENLKNWFNKVNVISLEERIPLNCWDKELKELRDGKTKEIYIVSFKTKSTNIEHDENGKITSFFEGMYCFAYFDAETLELMYISKKDGFIEVDGSY</sequence>
<protein>
    <recommendedName>
        <fullName evidence="3">Phage protein</fullName>
    </recommendedName>
</protein>
<dbReference type="EMBL" id="JAGYVZ010000029">
    <property type="protein sequence ID" value="MBS7233630.1"/>
    <property type="molecule type" value="Genomic_DNA"/>
</dbReference>
<organism evidence="1 2">
    <name type="scientific">Flavobacterium psychroterrae</name>
    <dbReference type="NCBI Taxonomy" id="2133767"/>
    <lineage>
        <taxon>Bacteria</taxon>
        <taxon>Pseudomonadati</taxon>
        <taxon>Bacteroidota</taxon>
        <taxon>Flavobacteriia</taxon>
        <taxon>Flavobacteriales</taxon>
        <taxon>Flavobacteriaceae</taxon>
        <taxon>Flavobacterium</taxon>
    </lineage>
</organism>
<evidence type="ECO:0008006" key="3">
    <source>
        <dbReference type="Google" id="ProtNLM"/>
    </source>
</evidence>